<reference evidence="1 2" key="2">
    <citation type="journal article" date="2021" name="Mar. Drugs">
        <title>A New Micromonospora Strain with Antibiotic Activity Isolated from the Microbiome of a Mid-Atlantic Deep-Sea Sponge.</title>
        <authorList>
            <person name="Back C.R."/>
            <person name="Stennett H.L."/>
            <person name="Williams S.E."/>
            <person name="Wang L."/>
            <person name="Ojeda Gomez J."/>
            <person name="Abdulle O.M."/>
            <person name="Duffy T."/>
            <person name="Neal C."/>
            <person name="Mantell J."/>
            <person name="Jepson M.A."/>
            <person name="Hendry K.R."/>
            <person name="Powell D."/>
            <person name="Stach J.E.M."/>
            <person name="Essex-Lopresti A.E."/>
            <person name="Willis C.L."/>
            <person name="Curnow P."/>
            <person name="Race P.R."/>
        </authorList>
    </citation>
    <scope>NUCLEOTIDE SEQUENCE [LARGE SCALE GENOMIC DNA]</scope>
    <source>
        <strain evidence="1 2">28ISP2-46</strain>
    </source>
</reference>
<dbReference type="EMBL" id="CP059322">
    <property type="protein sequence ID" value="WMF04562.1"/>
    <property type="molecule type" value="Genomic_DNA"/>
</dbReference>
<evidence type="ECO:0000313" key="1">
    <source>
        <dbReference type="EMBL" id="WMF04562.1"/>
    </source>
</evidence>
<keyword evidence="2" id="KW-1185">Reference proteome</keyword>
<name>A0AAF0P4Y4_9ACTN</name>
<dbReference type="Proteomes" id="UP000510844">
    <property type="component" value="Chromosome"/>
</dbReference>
<dbReference type="KEGG" id="mfeu:H1D33_15205"/>
<accession>A0AAF0P4Y4</accession>
<dbReference type="RefSeq" id="WP_246412078.1">
    <property type="nucleotide sequence ID" value="NZ_CP059322.2"/>
</dbReference>
<proteinExistence type="predicted"/>
<organism evidence="1 2">
    <name type="scientific">Micromonospora robiginosa</name>
    <dbReference type="NCBI Taxonomy" id="2749844"/>
    <lineage>
        <taxon>Bacteria</taxon>
        <taxon>Bacillati</taxon>
        <taxon>Actinomycetota</taxon>
        <taxon>Actinomycetes</taxon>
        <taxon>Micromonosporales</taxon>
        <taxon>Micromonosporaceae</taxon>
        <taxon>Micromonospora</taxon>
    </lineage>
</organism>
<reference evidence="2" key="1">
    <citation type="submission" date="2020-07" db="EMBL/GenBank/DDBJ databases">
        <title>A new Micromonospora strain with potent antibiotic activity isolated from the microbiome of a mid-Atlantic deep-sea sponge.</title>
        <authorList>
            <person name="Back C.R."/>
            <person name="Stennett H.L."/>
            <person name="Williams S.E."/>
            <person name="Wang L."/>
            <person name="Ojeda Gomez J."/>
            <person name="Abdulle O.M."/>
            <person name="Duffy T."/>
            <person name="Hendry K.R."/>
            <person name="Powell D."/>
            <person name="Stach J.E."/>
            <person name="Essex-Lopresti A.E."/>
            <person name="Willis C.L."/>
            <person name="Curnow P."/>
            <person name="Race P.R."/>
        </authorList>
    </citation>
    <scope>NUCLEOTIDE SEQUENCE [LARGE SCALE GENOMIC DNA]</scope>
    <source>
        <strain evidence="2">28ISP2-46</strain>
    </source>
</reference>
<evidence type="ECO:0000313" key="2">
    <source>
        <dbReference type="Proteomes" id="UP000510844"/>
    </source>
</evidence>
<sequence>MARPCSTAKLTLLARYRERRAELRAYLLTLHEAAAEELAELDGGRRPADLEDRFTAWAAPRG</sequence>
<dbReference type="AlphaFoldDB" id="A0AAF0P4Y4"/>
<gene>
    <name evidence="1" type="ORF">H1D33_15205</name>
</gene>
<protein>
    <submittedName>
        <fullName evidence="1">Flavin reductase</fullName>
    </submittedName>
</protein>